<sequence>MQRQEILTPVTPPPDNHAFNSTTKTKNKPAAFSPYDSTFPYRSAIPCTPTVTMTTSPANPTMSTSRPSLKRKASTELCGLSAPPQPKPQMTPLPPKMPASGVPRTPIAAFAAMGMIPSTATVNPAGAFSQSNNSTSSASSSSATAAATAATSATSPLLSSSSTAAAAAAAAATAAGPVPMSVPMPMPTTPMMAGFPPDMDSAKYTTMVSRIASYYQQRCQAIANYQHQKCQAWATVQRQKCQETMQAAMLVVAWYVRDRIQRRRRKQKRRFRTALKTLGMQRAAATAKTGRGEAVGRWVLDVADEPLSPNAVSMDKVRDQDEEAFNIDADVPLDRDGKLLEVADNLIRSQYRKLDVPLLGLLSFDESSGESDSESESESESENEMGDEQEEIEYDDEDEEDDDDELEEELELELERATGKLEQAIPA</sequence>
<feature type="region of interest" description="Disordered" evidence="1">
    <location>
        <begin position="364"/>
        <end position="427"/>
    </location>
</feature>
<comment type="caution">
    <text evidence="2">The sequence shown here is derived from an EMBL/GenBank/DDBJ whole genome shotgun (WGS) entry which is preliminary data.</text>
</comment>
<name>A0A0F4ZI78_9PEZI</name>
<proteinExistence type="predicted"/>
<keyword evidence="3" id="KW-1185">Reference proteome</keyword>
<dbReference type="OrthoDB" id="5234702at2759"/>
<evidence type="ECO:0000256" key="1">
    <source>
        <dbReference type="SAM" id="MobiDB-lite"/>
    </source>
</evidence>
<dbReference type="Proteomes" id="UP000033483">
    <property type="component" value="Unassembled WGS sequence"/>
</dbReference>
<dbReference type="EMBL" id="LAEV01000466">
    <property type="protein sequence ID" value="KKA30222.1"/>
    <property type="molecule type" value="Genomic_DNA"/>
</dbReference>
<protein>
    <submittedName>
        <fullName evidence="2">Uncharacterized protein</fullName>
    </submittedName>
</protein>
<dbReference type="AlphaFoldDB" id="A0A0F4ZI78"/>
<reference evidence="2 3" key="1">
    <citation type="submission" date="2015-03" db="EMBL/GenBank/DDBJ databases">
        <authorList>
            <person name="Radwan O."/>
            <person name="Al-Naeli F.A."/>
            <person name="Rendon G.A."/>
            <person name="Fields C."/>
        </authorList>
    </citation>
    <scope>NUCLEOTIDE SEQUENCE [LARGE SCALE GENOMIC DNA]</scope>
    <source>
        <strain evidence="2">CR-DP1</strain>
    </source>
</reference>
<evidence type="ECO:0000313" key="2">
    <source>
        <dbReference type="EMBL" id="KKA30222.1"/>
    </source>
</evidence>
<feature type="compositionally biased region" description="Acidic residues" evidence="1">
    <location>
        <begin position="367"/>
        <end position="412"/>
    </location>
</feature>
<feature type="region of interest" description="Disordered" evidence="1">
    <location>
        <begin position="1"/>
        <end position="30"/>
    </location>
</feature>
<gene>
    <name evidence="2" type="ORF">TD95_004780</name>
</gene>
<organism evidence="2 3">
    <name type="scientific">Thielaviopsis punctulata</name>
    <dbReference type="NCBI Taxonomy" id="72032"/>
    <lineage>
        <taxon>Eukaryota</taxon>
        <taxon>Fungi</taxon>
        <taxon>Dikarya</taxon>
        <taxon>Ascomycota</taxon>
        <taxon>Pezizomycotina</taxon>
        <taxon>Sordariomycetes</taxon>
        <taxon>Hypocreomycetidae</taxon>
        <taxon>Microascales</taxon>
        <taxon>Ceratocystidaceae</taxon>
        <taxon>Thielaviopsis</taxon>
    </lineage>
</organism>
<evidence type="ECO:0000313" key="3">
    <source>
        <dbReference type="Proteomes" id="UP000033483"/>
    </source>
</evidence>
<accession>A0A0F4ZI78</accession>